<name>A0AAU9RZM0_THLAR</name>
<evidence type="ECO:0000256" key="6">
    <source>
        <dbReference type="ARBA" id="ARBA00023136"/>
    </source>
</evidence>
<keyword evidence="5 7" id="KW-1133">Transmembrane helix</keyword>
<dbReference type="PANTHER" id="PTHR22950">
    <property type="entry name" value="AMINO ACID TRANSPORTER"/>
    <property type="match status" value="1"/>
</dbReference>
<feature type="transmembrane region" description="Helical" evidence="7">
    <location>
        <begin position="468"/>
        <end position="486"/>
    </location>
</feature>
<proteinExistence type="predicted"/>
<feature type="transmembrane region" description="Helical" evidence="7">
    <location>
        <begin position="177"/>
        <end position="197"/>
    </location>
</feature>
<feature type="transmembrane region" description="Helical" evidence="7">
    <location>
        <begin position="407"/>
        <end position="427"/>
    </location>
</feature>
<organism evidence="9 10">
    <name type="scientific">Thlaspi arvense</name>
    <name type="common">Field penny-cress</name>
    <dbReference type="NCBI Taxonomy" id="13288"/>
    <lineage>
        <taxon>Eukaryota</taxon>
        <taxon>Viridiplantae</taxon>
        <taxon>Streptophyta</taxon>
        <taxon>Embryophyta</taxon>
        <taxon>Tracheophyta</taxon>
        <taxon>Spermatophyta</taxon>
        <taxon>Magnoliopsida</taxon>
        <taxon>eudicotyledons</taxon>
        <taxon>Gunneridae</taxon>
        <taxon>Pentapetalae</taxon>
        <taxon>rosids</taxon>
        <taxon>malvids</taxon>
        <taxon>Brassicales</taxon>
        <taxon>Brassicaceae</taxon>
        <taxon>Thlaspideae</taxon>
        <taxon>Thlaspi</taxon>
    </lineage>
</organism>
<evidence type="ECO:0000256" key="5">
    <source>
        <dbReference type="ARBA" id="ARBA00022989"/>
    </source>
</evidence>
<dbReference type="AlphaFoldDB" id="A0AAU9RZM0"/>
<evidence type="ECO:0000259" key="8">
    <source>
        <dbReference type="Pfam" id="PF01490"/>
    </source>
</evidence>
<keyword evidence="4" id="KW-0029">Amino-acid transport</keyword>
<feature type="transmembrane region" description="Helical" evidence="7">
    <location>
        <begin position="357"/>
        <end position="378"/>
    </location>
</feature>
<gene>
    <name evidence="9" type="ORF">TAV2_LOCUS10186</name>
</gene>
<evidence type="ECO:0000256" key="1">
    <source>
        <dbReference type="ARBA" id="ARBA00004141"/>
    </source>
</evidence>
<dbReference type="GO" id="GO:0005774">
    <property type="term" value="C:vacuolar membrane"/>
    <property type="evidence" value="ECO:0007669"/>
    <property type="project" value="TreeGrafter"/>
</dbReference>
<dbReference type="Proteomes" id="UP000836841">
    <property type="component" value="Chromosome 3"/>
</dbReference>
<accession>A0AAU9RZM0</accession>
<keyword evidence="10" id="KW-1185">Reference proteome</keyword>
<feature type="transmembrane region" description="Helical" evidence="7">
    <location>
        <begin position="315"/>
        <end position="337"/>
    </location>
</feature>
<dbReference type="EMBL" id="OU466859">
    <property type="protein sequence ID" value="CAH2053987.1"/>
    <property type="molecule type" value="Genomic_DNA"/>
</dbReference>
<sequence length="492" mass="53366">MNHDKVNMDRGPLNSFTDLSIESVGRLCATSYGGNLWRVKMLPIRLAAEEIIRLLLVIREQSIKETLDLAAKDDDASLPLIKPPSSATTGDRTTALQTLGNIIVSIVGTGVLGLPYAFRVAGWFAGSLGVIIVGFATYYCMLLLIQCRDKLESEEGQEESKTYGDLGFKCMGTKGRYLTEILIFAAQCGGSVAYLVFIGRNLSSIFRSYGLSMVSFIMILVPIEVGLSWITSLSALSPFSIFADICNIIAMCFVVKENVEMVIGGDFSFSDRTAVSSTVGGLPFAGGVAVFCFEGFAMTLALEGSMRERQAFPKLLAKVLAGITFVYVLFGFCGYMAYGDETKDIITLNLPKNWSAIAVQIGLCVGLTFTFPIMVHPLNEIIEQKLKRNEWLQKHQYSNETGSVSKYVIFTTRTLLVVGLAAIASLVPGFGTFASLVGSTLCALISFVLPASYHLTLLGPSLNLWSKSVDVFIVICGLLFAVYGTYNTIVGV</sequence>
<dbReference type="PANTHER" id="PTHR22950:SF349">
    <property type="entry name" value="AMINO ACID TRANSPORTER TRANSMEMBRANE DOMAIN-CONTAINING PROTEIN"/>
    <property type="match status" value="1"/>
</dbReference>
<feature type="transmembrane region" description="Helical" evidence="7">
    <location>
        <begin position="279"/>
        <end position="303"/>
    </location>
</feature>
<keyword evidence="2" id="KW-0813">Transport</keyword>
<feature type="transmembrane region" description="Helical" evidence="7">
    <location>
        <begin position="124"/>
        <end position="145"/>
    </location>
</feature>
<dbReference type="InterPro" id="IPR013057">
    <property type="entry name" value="AA_transpt_TM"/>
</dbReference>
<feature type="domain" description="Amino acid transporter transmembrane" evidence="8">
    <location>
        <begin position="92"/>
        <end position="489"/>
    </location>
</feature>
<evidence type="ECO:0000256" key="3">
    <source>
        <dbReference type="ARBA" id="ARBA00022692"/>
    </source>
</evidence>
<evidence type="ECO:0000256" key="2">
    <source>
        <dbReference type="ARBA" id="ARBA00022448"/>
    </source>
</evidence>
<keyword evidence="3 7" id="KW-0812">Transmembrane</keyword>
<reference evidence="9 10" key="1">
    <citation type="submission" date="2022-03" db="EMBL/GenBank/DDBJ databases">
        <authorList>
            <person name="Nunn A."/>
            <person name="Chopra R."/>
            <person name="Nunn A."/>
            <person name="Contreras Garrido A."/>
        </authorList>
    </citation>
    <scope>NUCLEOTIDE SEQUENCE [LARGE SCALE GENOMIC DNA]</scope>
</reference>
<feature type="transmembrane region" description="Helical" evidence="7">
    <location>
        <begin position="99"/>
        <end position="118"/>
    </location>
</feature>
<feature type="transmembrane region" description="Helical" evidence="7">
    <location>
        <begin position="239"/>
        <end position="259"/>
    </location>
</feature>
<keyword evidence="6 7" id="KW-0472">Membrane</keyword>
<dbReference type="Pfam" id="PF01490">
    <property type="entry name" value="Aa_trans"/>
    <property type="match status" value="1"/>
</dbReference>
<protein>
    <recommendedName>
        <fullName evidence="8">Amino acid transporter transmembrane domain-containing protein</fullName>
    </recommendedName>
</protein>
<evidence type="ECO:0000313" key="10">
    <source>
        <dbReference type="Proteomes" id="UP000836841"/>
    </source>
</evidence>
<evidence type="ECO:0000256" key="4">
    <source>
        <dbReference type="ARBA" id="ARBA00022970"/>
    </source>
</evidence>
<comment type="subcellular location">
    <subcellularLocation>
        <location evidence="1">Membrane</location>
        <topology evidence="1">Multi-pass membrane protein</topology>
    </subcellularLocation>
</comment>
<dbReference type="GO" id="GO:0015179">
    <property type="term" value="F:L-amino acid transmembrane transporter activity"/>
    <property type="evidence" value="ECO:0007669"/>
    <property type="project" value="TreeGrafter"/>
</dbReference>
<evidence type="ECO:0000313" key="9">
    <source>
        <dbReference type="EMBL" id="CAH2053987.1"/>
    </source>
</evidence>
<feature type="transmembrane region" description="Helical" evidence="7">
    <location>
        <begin position="209"/>
        <end position="227"/>
    </location>
</feature>
<evidence type="ECO:0000256" key="7">
    <source>
        <dbReference type="SAM" id="Phobius"/>
    </source>
</evidence>